<dbReference type="AlphaFoldDB" id="A0A432VYY8"/>
<dbReference type="PANTHER" id="PTHR30055">
    <property type="entry name" value="HTH-TYPE TRANSCRIPTIONAL REGULATOR RUTR"/>
    <property type="match status" value="1"/>
</dbReference>
<name>A0A432VYY8_9GAMM</name>
<feature type="DNA-binding region" description="H-T-H motif" evidence="2">
    <location>
        <begin position="37"/>
        <end position="56"/>
    </location>
</feature>
<protein>
    <submittedName>
        <fullName evidence="4">TetR/AcrR family transcriptional regulator</fullName>
    </submittedName>
</protein>
<evidence type="ECO:0000313" key="5">
    <source>
        <dbReference type="Proteomes" id="UP000288212"/>
    </source>
</evidence>
<dbReference type="GO" id="GO:0003700">
    <property type="term" value="F:DNA-binding transcription factor activity"/>
    <property type="evidence" value="ECO:0007669"/>
    <property type="project" value="TreeGrafter"/>
</dbReference>
<comment type="caution">
    <text evidence="4">The sequence shown here is derived from an EMBL/GenBank/DDBJ whole genome shotgun (WGS) entry which is preliminary data.</text>
</comment>
<dbReference type="PANTHER" id="PTHR30055:SF226">
    <property type="entry name" value="HTH-TYPE TRANSCRIPTIONAL REGULATOR PKSA"/>
    <property type="match status" value="1"/>
</dbReference>
<dbReference type="InterPro" id="IPR009057">
    <property type="entry name" value="Homeodomain-like_sf"/>
</dbReference>
<dbReference type="Gene3D" id="1.10.357.10">
    <property type="entry name" value="Tetracycline Repressor, domain 2"/>
    <property type="match status" value="1"/>
</dbReference>
<dbReference type="SUPFAM" id="SSF48498">
    <property type="entry name" value="Tetracyclin repressor-like, C-terminal domain"/>
    <property type="match status" value="1"/>
</dbReference>
<proteinExistence type="predicted"/>
<sequence length="218" mass="23905">MAYRETDKVRSRKAQTFDKILVAALYVVAEQGFNSVQMADLAKRAGVATGTLYRYFPSKEALCTEVFQRATDVEVSKVQQALAETSGNGAERIAAALRTFAERALRAPTMAWALIAEPVDPTVDQARLDYRQRYARLFELAIHDGIRDGSLPEQNAQLSSTALVGCIAESLVGPLAPARSQEVNSPEQTRSAALIIAPIVNFCLQGLTGRPYEEKFHD</sequence>
<gene>
    <name evidence="4" type="ORF">CWE06_03160</name>
</gene>
<dbReference type="Proteomes" id="UP000288212">
    <property type="component" value="Unassembled WGS sequence"/>
</dbReference>
<dbReference type="PRINTS" id="PR00455">
    <property type="entry name" value="HTHTETR"/>
</dbReference>
<evidence type="ECO:0000313" key="4">
    <source>
        <dbReference type="EMBL" id="RUO21858.1"/>
    </source>
</evidence>
<dbReference type="InterPro" id="IPR001647">
    <property type="entry name" value="HTH_TetR"/>
</dbReference>
<feature type="domain" description="HTH tetR-type" evidence="3">
    <location>
        <begin position="14"/>
        <end position="74"/>
    </location>
</feature>
<evidence type="ECO:0000256" key="1">
    <source>
        <dbReference type="ARBA" id="ARBA00023125"/>
    </source>
</evidence>
<keyword evidence="1 2" id="KW-0238">DNA-binding</keyword>
<dbReference type="PROSITE" id="PS50977">
    <property type="entry name" value="HTH_TETR_2"/>
    <property type="match status" value="1"/>
</dbReference>
<evidence type="ECO:0000259" key="3">
    <source>
        <dbReference type="PROSITE" id="PS50977"/>
    </source>
</evidence>
<keyword evidence="5" id="KW-1185">Reference proteome</keyword>
<accession>A0A432VYY8</accession>
<reference evidence="4 5" key="1">
    <citation type="journal article" date="2011" name="Front. Microbiol.">
        <title>Genomic signatures of strain selection and enhancement in Bacillus atrophaeus var. globigii, a historical biowarfare simulant.</title>
        <authorList>
            <person name="Gibbons H.S."/>
            <person name="Broomall S.M."/>
            <person name="McNew L.A."/>
            <person name="Daligault H."/>
            <person name="Chapman C."/>
            <person name="Bruce D."/>
            <person name="Karavis M."/>
            <person name="Krepps M."/>
            <person name="McGregor P.A."/>
            <person name="Hong C."/>
            <person name="Park K.H."/>
            <person name="Akmal A."/>
            <person name="Feldman A."/>
            <person name="Lin J.S."/>
            <person name="Chang W.E."/>
            <person name="Higgs B.W."/>
            <person name="Demirev P."/>
            <person name="Lindquist J."/>
            <person name="Liem A."/>
            <person name="Fochler E."/>
            <person name="Read T.D."/>
            <person name="Tapia R."/>
            <person name="Johnson S."/>
            <person name="Bishop-Lilly K.A."/>
            <person name="Detter C."/>
            <person name="Han C."/>
            <person name="Sozhamannan S."/>
            <person name="Rosenzweig C.N."/>
            <person name="Skowronski E.W."/>
        </authorList>
    </citation>
    <scope>NUCLEOTIDE SEQUENCE [LARGE SCALE GENOMIC DNA]</scope>
    <source>
        <strain evidence="4 5">AK5</strain>
    </source>
</reference>
<dbReference type="EMBL" id="PIPI01000001">
    <property type="protein sequence ID" value="RUO21858.1"/>
    <property type="molecule type" value="Genomic_DNA"/>
</dbReference>
<dbReference type="InterPro" id="IPR036271">
    <property type="entry name" value="Tet_transcr_reg_TetR-rel_C_sf"/>
</dbReference>
<dbReference type="SUPFAM" id="SSF46689">
    <property type="entry name" value="Homeodomain-like"/>
    <property type="match status" value="1"/>
</dbReference>
<dbReference type="RefSeq" id="WP_126791074.1">
    <property type="nucleotide sequence ID" value="NZ_PIPI01000001.1"/>
</dbReference>
<dbReference type="Pfam" id="PF00440">
    <property type="entry name" value="TetR_N"/>
    <property type="match status" value="1"/>
</dbReference>
<organism evidence="4 5">
    <name type="scientific">Aliidiomarina haloalkalitolerans</name>
    <dbReference type="NCBI Taxonomy" id="859059"/>
    <lineage>
        <taxon>Bacteria</taxon>
        <taxon>Pseudomonadati</taxon>
        <taxon>Pseudomonadota</taxon>
        <taxon>Gammaproteobacteria</taxon>
        <taxon>Alteromonadales</taxon>
        <taxon>Idiomarinaceae</taxon>
        <taxon>Aliidiomarina</taxon>
    </lineage>
</organism>
<evidence type="ECO:0000256" key="2">
    <source>
        <dbReference type="PROSITE-ProRule" id="PRU00335"/>
    </source>
</evidence>
<dbReference type="OrthoDB" id="63332at2"/>
<dbReference type="GO" id="GO:0000976">
    <property type="term" value="F:transcription cis-regulatory region binding"/>
    <property type="evidence" value="ECO:0007669"/>
    <property type="project" value="TreeGrafter"/>
</dbReference>
<dbReference type="InterPro" id="IPR050109">
    <property type="entry name" value="HTH-type_TetR-like_transc_reg"/>
</dbReference>